<dbReference type="Pfam" id="PF13638">
    <property type="entry name" value="PIN_4"/>
    <property type="match status" value="1"/>
</dbReference>
<feature type="coiled-coil region" evidence="2">
    <location>
        <begin position="8"/>
        <end position="38"/>
    </location>
</feature>
<dbReference type="PANTHER" id="PTHR16505:SF8">
    <property type="entry name" value="PROTEIN LZIC"/>
    <property type="match status" value="1"/>
</dbReference>
<dbReference type="SMART" id="SM00456">
    <property type="entry name" value="WW"/>
    <property type="match status" value="1"/>
</dbReference>
<organism evidence="5 6">
    <name type="scientific">Caenorhabditis angaria</name>
    <dbReference type="NCBI Taxonomy" id="860376"/>
    <lineage>
        <taxon>Eukaryota</taxon>
        <taxon>Metazoa</taxon>
        <taxon>Ecdysozoa</taxon>
        <taxon>Nematoda</taxon>
        <taxon>Chromadorea</taxon>
        <taxon>Rhabditida</taxon>
        <taxon>Rhabditina</taxon>
        <taxon>Rhabditomorpha</taxon>
        <taxon>Rhabditoidea</taxon>
        <taxon>Rhabditidae</taxon>
        <taxon>Peloderinae</taxon>
        <taxon>Caenorhabditis</taxon>
    </lineage>
</organism>
<sequence>MGVDQSLIKNAQNQLDRLMKQLAEIEEEKESLEEEEYLDMKKDTIEQLENLGKTLEKFEVGSMTLIDELTATKLAIRAAISAAFKTPEVIALFARKQPGLLRERLMMLDTNLKLQKIAKHEYFEKKLEILIALKKLKDPLSEEESKFVNDALEDKSNFNLEVANFDSLWRMSTKERRKEEEKDLPPNWQAYFHKTHNKVFYWNVITKESTYEKPKIRSPPKKSKRKRDKSPEPEVKRSKPEVYPTRKRKNLDSVELCVVIDTNVLIDSPDVLKEVCKKKILTIIPYTVISELNGLKSRNDLLPTVNKVCRNIENLRKNQEEYVYLELESAIEQIAKLDDFVETSDNDDKILKCAMRIRKELSTIPVILLTNDVNLRVKAEANSLRAMNLTDFSMEFGIVNDEKERRSKSRSLSVEKEDSMAKVMAKMPYIPESDDSQRSRSSTPQPSSSSSTIKIDLNRFSFRQLLNQDMETETIAPHPQFEIPNDEDEFPCVRVIRRSKSPQANQKSRNFRNEYRDNPKLANFLKNAKIYNNKTREEMTTAKVPTKITAKSRIPCIEEDEGADDELMDCS</sequence>
<dbReference type="OrthoDB" id="10262856at2759"/>
<proteinExistence type="inferred from homology"/>
<evidence type="ECO:0000256" key="3">
    <source>
        <dbReference type="SAM" id="MobiDB-lite"/>
    </source>
</evidence>
<dbReference type="InterPro" id="IPR040065">
    <property type="entry name" value="LZIC"/>
</dbReference>
<dbReference type="InterPro" id="IPR001202">
    <property type="entry name" value="WW_dom"/>
</dbReference>
<evidence type="ECO:0000256" key="1">
    <source>
        <dbReference type="ARBA" id="ARBA00006505"/>
    </source>
</evidence>
<reference evidence="5" key="1">
    <citation type="submission" date="2022-11" db="EMBL/GenBank/DDBJ databases">
        <authorList>
            <person name="Kikuchi T."/>
        </authorList>
    </citation>
    <scope>NUCLEOTIDE SEQUENCE</scope>
    <source>
        <strain evidence="5">PS1010</strain>
    </source>
</reference>
<evidence type="ECO:0000313" key="5">
    <source>
        <dbReference type="EMBL" id="CAI5441980.1"/>
    </source>
</evidence>
<dbReference type="GO" id="GO:0008013">
    <property type="term" value="F:beta-catenin binding"/>
    <property type="evidence" value="ECO:0007669"/>
    <property type="project" value="InterPro"/>
</dbReference>
<dbReference type="SUPFAM" id="SSF88723">
    <property type="entry name" value="PIN domain-like"/>
    <property type="match status" value="1"/>
</dbReference>
<accession>A0A9P1IBF6</accession>
<evidence type="ECO:0000259" key="4">
    <source>
        <dbReference type="PROSITE" id="PS50020"/>
    </source>
</evidence>
<feature type="region of interest" description="Disordered" evidence="3">
    <location>
        <begin position="213"/>
        <end position="244"/>
    </location>
</feature>
<dbReference type="CDD" id="cd09883">
    <property type="entry name" value="PIN_VapC_PhoHL-ATPase"/>
    <property type="match status" value="1"/>
</dbReference>
<name>A0A9P1IBF6_9PELO</name>
<protein>
    <recommendedName>
        <fullName evidence="4">WW domain-containing protein</fullName>
    </recommendedName>
</protein>
<dbReference type="SUPFAM" id="SSF81730">
    <property type="entry name" value="beta-catenin-interacting protein ICAT"/>
    <property type="match status" value="1"/>
</dbReference>
<dbReference type="Pfam" id="PF00397">
    <property type="entry name" value="WW"/>
    <property type="match status" value="1"/>
</dbReference>
<feature type="region of interest" description="Disordered" evidence="3">
    <location>
        <begin position="428"/>
        <end position="453"/>
    </location>
</feature>
<dbReference type="InterPro" id="IPR036020">
    <property type="entry name" value="WW_dom_sf"/>
</dbReference>
<dbReference type="InterPro" id="IPR029060">
    <property type="entry name" value="PIN-like_dom_sf"/>
</dbReference>
<dbReference type="PROSITE" id="PS01159">
    <property type="entry name" value="WW_DOMAIN_1"/>
    <property type="match status" value="1"/>
</dbReference>
<dbReference type="SMART" id="SM00670">
    <property type="entry name" value="PINc"/>
    <property type="match status" value="1"/>
</dbReference>
<evidence type="ECO:0000256" key="2">
    <source>
        <dbReference type="SAM" id="Coils"/>
    </source>
</evidence>
<dbReference type="Pfam" id="PF06384">
    <property type="entry name" value="ICAT"/>
    <property type="match status" value="1"/>
</dbReference>
<evidence type="ECO:0000313" key="6">
    <source>
        <dbReference type="Proteomes" id="UP001152747"/>
    </source>
</evidence>
<dbReference type="PANTHER" id="PTHR16505">
    <property type="entry name" value="PROTEIN LZIC"/>
    <property type="match status" value="1"/>
</dbReference>
<dbReference type="Gene3D" id="1.10.10.490">
    <property type="entry name" value="Beta-catenin-interacting ICAT"/>
    <property type="match status" value="1"/>
</dbReference>
<keyword evidence="6" id="KW-1185">Reference proteome</keyword>
<dbReference type="CDD" id="cd00201">
    <property type="entry name" value="WW"/>
    <property type="match status" value="1"/>
</dbReference>
<feature type="compositionally biased region" description="Basic residues" evidence="3">
    <location>
        <begin position="216"/>
        <end position="228"/>
    </location>
</feature>
<dbReference type="AlphaFoldDB" id="A0A9P1IBF6"/>
<dbReference type="SUPFAM" id="SSF51045">
    <property type="entry name" value="WW domain"/>
    <property type="match status" value="1"/>
</dbReference>
<dbReference type="Proteomes" id="UP001152747">
    <property type="component" value="Unassembled WGS sequence"/>
</dbReference>
<dbReference type="Gene3D" id="3.40.50.1010">
    <property type="entry name" value="5'-nuclease"/>
    <property type="match status" value="1"/>
</dbReference>
<dbReference type="PROSITE" id="PS50020">
    <property type="entry name" value="WW_DOMAIN_2"/>
    <property type="match status" value="1"/>
</dbReference>
<dbReference type="InterPro" id="IPR009428">
    <property type="entry name" value="ICAT_dom"/>
</dbReference>
<keyword evidence="2" id="KW-0175">Coiled coil</keyword>
<gene>
    <name evidence="5" type="ORF">CAMP_LOCUS4617</name>
</gene>
<dbReference type="InterPro" id="IPR036911">
    <property type="entry name" value="ICAT_sf"/>
</dbReference>
<dbReference type="EMBL" id="CANHGI010000002">
    <property type="protein sequence ID" value="CAI5441980.1"/>
    <property type="molecule type" value="Genomic_DNA"/>
</dbReference>
<feature type="domain" description="WW" evidence="4">
    <location>
        <begin position="182"/>
        <end position="216"/>
    </location>
</feature>
<dbReference type="InterPro" id="IPR002716">
    <property type="entry name" value="PIN_dom"/>
</dbReference>
<comment type="similarity">
    <text evidence="1">Belongs to the CTNNBIP1 family.</text>
</comment>
<feature type="compositionally biased region" description="Low complexity" evidence="3">
    <location>
        <begin position="439"/>
        <end position="452"/>
    </location>
</feature>
<comment type="caution">
    <text evidence="5">The sequence shown here is derived from an EMBL/GenBank/DDBJ whole genome shotgun (WGS) entry which is preliminary data.</text>
</comment>
<dbReference type="Gene3D" id="2.20.70.10">
    <property type="match status" value="1"/>
</dbReference>
<feature type="compositionally biased region" description="Basic and acidic residues" evidence="3">
    <location>
        <begin position="229"/>
        <end position="240"/>
    </location>
</feature>